<dbReference type="PANTHER" id="PTHR11461">
    <property type="entry name" value="SERINE PROTEASE INHIBITOR, SERPIN"/>
    <property type="match status" value="1"/>
</dbReference>
<dbReference type="InterPro" id="IPR042185">
    <property type="entry name" value="Serpin_sf_2"/>
</dbReference>
<feature type="region of interest" description="Disordered" evidence="2">
    <location>
        <begin position="70"/>
        <end position="89"/>
    </location>
</feature>
<accession>M7YF88</accession>
<evidence type="ECO:0000256" key="1">
    <source>
        <dbReference type="ARBA" id="ARBA00009500"/>
    </source>
</evidence>
<feature type="domain" description="Serpin" evidence="3">
    <location>
        <begin position="3"/>
        <end position="86"/>
    </location>
</feature>
<dbReference type="STRING" id="4572.M7YF88"/>
<sequence>MSMYKADASTVDFRNNPEAARGQINAWVAQATRNLIGSVLGPGSITPLARAVLGDAMYFKGKWEKPFDKEDTANKPFHRLDGRTSTCPS</sequence>
<evidence type="ECO:0000259" key="3">
    <source>
        <dbReference type="Pfam" id="PF00079"/>
    </source>
</evidence>
<dbReference type="Pfam" id="PF00079">
    <property type="entry name" value="Serpin"/>
    <property type="match status" value="1"/>
</dbReference>
<dbReference type="InterPro" id="IPR023796">
    <property type="entry name" value="Serpin_dom"/>
</dbReference>
<dbReference type="eggNOG" id="KOG2392">
    <property type="taxonomic scope" value="Eukaryota"/>
</dbReference>
<dbReference type="Gene3D" id="2.30.39.10">
    <property type="entry name" value="Alpha-1-antitrypsin, domain 1"/>
    <property type="match status" value="1"/>
</dbReference>
<proteinExistence type="inferred from homology"/>
<dbReference type="GO" id="GO:0004867">
    <property type="term" value="F:serine-type endopeptidase inhibitor activity"/>
    <property type="evidence" value="ECO:0007669"/>
    <property type="project" value="InterPro"/>
</dbReference>
<dbReference type="PANTHER" id="PTHR11461:SF380">
    <property type="entry name" value="SERPIN DOMAIN-CONTAINING PROTEIN"/>
    <property type="match status" value="1"/>
</dbReference>
<dbReference type="InterPro" id="IPR000215">
    <property type="entry name" value="Serpin_fam"/>
</dbReference>
<evidence type="ECO:0000256" key="2">
    <source>
        <dbReference type="SAM" id="MobiDB-lite"/>
    </source>
</evidence>
<comment type="similarity">
    <text evidence="1">Belongs to the serpin family.</text>
</comment>
<gene>
    <name evidence="4" type="ORF">TRIUR3_14577</name>
</gene>
<name>M7YF88_TRIUA</name>
<evidence type="ECO:0000313" key="4">
    <source>
        <dbReference type="EMBL" id="EMS45396.1"/>
    </source>
</evidence>
<reference evidence="4" key="1">
    <citation type="journal article" date="2013" name="Nature">
        <title>Draft genome of the wheat A-genome progenitor Triticum urartu.</title>
        <authorList>
            <person name="Ling H.Q."/>
            <person name="Zhao S."/>
            <person name="Liu D."/>
            <person name="Wang J."/>
            <person name="Sun H."/>
            <person name="Zhang C."/>
            <person name="Fan H."/>
            <person name="Li D."/>
            <person name="Dong L."/>
            <person name="Tao Y."/>
            <person name="Gao C."/>
            <person name="Wu H."/>
            <person name="Li Y."/>
            <person name="Cui Y."/>
            <person name="Guo X."/>
            <person name="Zheng S."/>
            <person name="Wang B."/>
            <person name="Yu K."/>
            <person name="Liang Q."/>
            <person name="Yang W."/>
            <person name="Lou X."/>
            <person name="Chen J."/>
            <person name="Feng M."/>
            <person name="Jian J."/>
            <person name="Zhang X."/>
            <person name="Luo G."/>
            <person name="Jiang Y."/>
            <person name="Liu J."/>
            <person name="Wang Z."/>
            <person name="Sha Y."/>
            <person name="Zhang B."/>
            <person name="Wu H."/>
            <person name="Tang D."/>
            <person name="Shen Q."/>
            <person name="Xue P."/>
            <person name="Zou S."/>
            <person name="Wang X."/>
            <person name="Liu X."/>
            <person name="Wang F."/>
            <person name="Yang Y."/>
            <person name="An X."/>
            <person name="Dong Z."/>
            <person name="Zhang K."/>
            <person name="Zhang X."/>
            <person name="Luo M.C."/>
            <person name="Dvorak J."/>
            <person name="Tong Y."/>
            <person name="Wang J."/>
            <person name="Yang H."/>
            <person name="Li Z."/>
            <person name="Wang D."/>
            <person name="Zhang A."/>
            <person name="Wang J."/>
        </authorList>
    </citation>
    <scope>NUCLEOTIDE SEQUENCE</scope>
</reference>
<dbReference type="GO" id="GO:0005615">
    <property type="term" value="C:extracellular space"/>
    <property type="evidence" value="ECO:0007669"/>
    <property type="project" value="InterPro"/>
</dbReference>
<protein>
    <submittedName>
        <fullName evidence="4">Putative serpin-Z8</fullName>
    </submittedName>
</protein>
<organism evidence="4">
    <name type="scientific">Triticum urartu</name>
    <name type="common">Red wild einkorn</name>
    <name type="synonym">Crithodium urartu</name>
    <dbReference type="NCBI Taxonomy" id="4572"/>
    <lineage>
        <taxon>Eukaryota</taxon>
        <taxon>Viridiplantae</taxon>
        <taxon>Streptophyta</taxon>
        <taxon>Embryophyta</taxon>
        <taxon>Tracheophyta</taxon>
        <taxon>Spermatophyta</taxon>
        <taxon>Magnoliopsida</taxon>
        <taxon>Liliopsida</taxon>
        <taxon>Poales</taxon>
        <taxon>Poaceae</taxon>
        <taxon>BOP clade</taxon>
        <taxon>Pooideae</taxon>
        <taxon>Triticodae</taxon>
        <taxon>Triticeae</taxon>
        <taxon>Triticinae</taxon>
        <taxon>Triticum</taxon>
    </lineage>
</organism>
<dbReference type="AlphaFoldDB" id="M7YF88"/>
<dbReference type="InterPro" id="IPR042178">
    <property type="entry name" value="Serpin_sf_1"/>
</dbReference>
<dbReference type="Gene3D" id="3.30.497.10">
    <property type="entry name" value="Antithrombin, subunit I, domain 2"/>
    <property type="match status" value="1"/>
</dbReference>
<dbReference type="InterPro" id="IPR036186">
    <property type="entry name" value="Serpin_sf"/>
</dbReference>
<dbReference type="OMA" id="DAMYFKG"/>
<feature type="compositionally biased region" description="Basic and acidic residues" evidence="2">
    <location>
        <begin position="70"/>
        <end position="82"/>
    </location>
</feature>
<dbReference type="EMBL" id="KD287121">
    <property type="protein sequence ID" value="EMS45396.1"/>
    <property type="molecule type" value="Genomic_DNA"/>
</dbReference>
<dbReference type="SUPFAM" id="SSF56574">
    <property type="entry name" value="Serpins"/>
    <property type="match status" value="1"/>
</dbReference>